<reference evidence="1" key="1">
    <citation type="submission" date="2018-10" db="EMBL/GenBank/DDBJ databases">
        <title>Hidden diversity of soil giant viruses.</title>
        <authorList>
            <person name="Schulz F."/>
            <person name="Alteio L."/>
            <person name="Goudeau D."/>
            <person name="Ryan E.M."/>
            <person name="Malmstrom R.R."/>
            <person name="Blanchard J."/>
            <person name="Woyke T."/>
        </authorList>
    </citation>
    <scope>NUCLEOTIDE SEQUENCE</scope>
    <source>
        <strain evidence="1">HYV1</strain>
    </source>
</reference>
<proteinExistence type="predicted"/>
<name>A0A3G5ADJ1_9VIRU</name>
<gene>
    <name evidence="1" type="ORF">Hyperionvirus34_8</name>
</gene>
<evidence type="ECO:0000313" key="1">
    <source>
        <dbReference type="EMBL" id="AYV84684.1"/>
    </source>
</evidence>
<organism evidence="1">
    <name type="scientific">Hyperionvirus sp</name>
    <dbReference type="NCBI Taxonomy" id="2487770"/>
    <lineage>
        <taxon>Viruses</taxon>
        <taxon>Varidnaviria</taxon>
        <taxon>Bamfordvirae</taxon>
        <taxon>Nucleocytoviricota</taxon>
        <taxon>Megaviricetes</taxon>
        <taxon>Imitervirales</taxon>
        <taxon>Mimiviridae</taxon>
        <taxon>Klosneuvirinae</taxon>
    </lineage>
</organism>
<accession>A0A3G5ADJ1</accession>
<dbReference type="EMBL" id="MK072416">
    <property type="protein sequence ID" value="AYV84684.1"/>
    <property type="molecule type" value="Genomic_DNA"/>
</dbReference>
<protein>
    <submittedName>
        <fullName evidence="1">Uncharacterized protein</fullName>
    </submittedName>
</protein>
<sequence length="144" mass="16930">MEETFRIVDGLNQAYNQCNNEIYKQILKSDLKNVKVSPKRPMVPNFRIWFEGTRVGLSISNACTTDYYEVGFLMSETDIVDEKKDPYFDNLVERVCLFGKYNKFRYFNKVEELMGEIVHMQKFGEHVAEFGIRTAISMFKPIEN</sequence>